<evidence type="ECO:0000313" key="8">
    <source>
        <dbReference type="EMBL" id="ELK10865.1"/>
    </source>
</evidence>
<dbReference type="eggNOG" id="KOG3213">
    <property type="taxonomic scope" value="Eukaryota"/>
</dbReference>
<feature type="repeat" description="WD" evidence="3">
    <location>
        <begin position="553"/>
        <end position="594"/>
    </location>
</feature>
<name>L5KH19_PTEAL</name>
<keyword evidence="9" id="KW-1185">Reference proteome</keyword>
<dbReference type="InterPro" id="IPR015943">
    <property type="entry name" value="WD40/YVTN_repeat-like_dom_sf"/>
</dbReference>
<gene>
    <name evidence="8" type="ORF">PAL_GLEAN10011786</name>
</gene>
<evidence type="ECO:0000256" key="4">
    <source>
        <dbReference type="SAM" id="MobiDB-lite"/>
    </source>
</evidence>
<dbReference type="FunFam" id="2.130.10.10:FF:001417">
    <property type="entry name" value="WD repeat domain 90"/>
    <property type="match status" value="1"/>
</dbReference>
<feature type="repeat" description="WD" evidence="3">
    <location>
        <begin position="1340"/>
        <end position="1374"/>
    </location>
</feature>
<organism evidence="8 9">
    <name type="scientific">Pteropus alecto</name>
    <name type="common">Black flying fox</name>
    <dbReference type="NCBI Taxonomy" id="9402"/>
    <lineage>
        <taxon>Eukaryota</taxon>
        <taxon>Metazoa</taxon>
        <taxon>Chordata</taxon>
        <taxon>Craniata</taxon>
        <taxon>Vertebrata</taxon>
        <taxon>Euteleostomi</taxon>
        <taxon>Mammalia</taxon>
        <taxon>Eutheria</taxon>
        <taxon>Laurasiatheria</taxon>
        <taxon>Chiroptera</taxon>
        <taxon>Yinpterochiroptera</taxon>
        <taxon>Pteropodoidea</taxon>
        <taxon>Pteropodidae</taxon>
        <taxon>Pteropodinae</taxon>
        <taxon>Pteropus</taxon>
    </lineage>
</organism>
<dbReference type="SUPFAM" id="SSF50978">
    <property type="entry name" value="WD40 repeat-like"/>
    <property type="match status" value="2"/>
</dbReference>
<dbReference type="PROSITE" id="PS50082">
    <property type="entry name" value="WD_REPEATS_2"/>
    <property type="match status" value="2"/>
</dbReference>
<keyword evidence="1 3" id="KW-0853">WD repeat</keyword>
<dbReference type="STRING" id="9402.L5KH19"/>
<accession>L5KH19</accession>
<dbReference type="GO" id="GO:0005929">
    <property type="term" value="C:cilium"/>
    <property type="evidence" value="ECO:0007669"/>
    <property type="project" value="UniProtKB-ARBA"/>
</dbReference>
<dbReference type="EMBL" id="KB030715">
    <property type="protein sequence ID" value="ELK10865.1"/>
    <property type="molecule type" value="Genomic_DNA"/>
</dbReference>
<dbReference type="PROSITE" id="PS00678">
    <property type="entry name" value="WD_REPEATS_1"/>
    <property type="match status" value="1"/>
</dbReference>
<dbReference type="Pfam" id="PF00400">
    <property type="entry name" value="WD40"/>
    <property type="match status" value="1"/>
</dbReference>
<evidence type="ECO:0000259" key="5">
    <source>
        <dbReference type="Pfam" id="PF05018"/>
    </source>
</evidence>
<dbReference type="SUPFAM" id="SSF50998">
    <property type="entry name" value="Quinoprotein alcohol dehydrogenase-like"/>
    <property type="match status" value="2"/>
</dbReference>
<feature type="region of interest" description="Disordered" evidence="4">
    <location>
        <begin position="840"/>
        <end position="906"/>
    </location>
</feature>
<dbReference type="Pfam" id="PF05018">
    <property type="entry name" value="CFA20_dom"/>
    <property type="match status" value="1"/>
</dbReference>
<dbReference type="PANTHER" id="PTHR13720">
    <property type="entry name" value="WD-40 REPEAT PROTEIN"/>
    <property type="match status" value="1"/>
</dbReference>
<dbReference type="InterPro" id="IPR050630">
    <property type="entry name" value="WD_repeat_EMAP"/>
</dbReference>
<dbReference type="InterPro" id="IPR001680">
    <property type="entry name" value="WD40_rpt"/>
</dbReference>
<dbReference type="InterPro" id="IPR055440">
    <property type="entry name" value="Beta-prop_WDR90_4th"/>
</dbReference>
<evidence type="ECO:0000259" key="6">
    <source>
        <dbReference type="Pfam" id="PF23342"/>
    </source>
</evidence>
<dbReference type="Pfam" id="PF23342">
    <property type="entry name" value="WDR90_beta-prop_4th"/>
    <property type="match status" value="2"/>
</dbReference>
<dbReference type="FunFam" id="2.130.10.10:FF:000522">
    <property type="entry name" value="WD repeat domain 90"/>
    <property type="match status" value="1"/>
</dbReference>
<feature type="domain" description="WDR90/POC16 second beta-propeller" evidence="7">
    <location>
        <begin position="565"/>
        <end position="780"/>
    </location>
</feature>
<feature type="domain" description="WDR90 4th beta-propeller" evidence="6">
    <location>
        <begin position="1339"/>
        <end position="1571"/>
    </location>
</feature>
<dbReference type="FunFam" id="2.130.10.10:FF:000772">
    <property type="entry name" value="WD repeat domain 90"/>
    <property type="match status" value="1"/>
</dbReference>
<reference evidence="9" key="1">
    <citation type="journal article" date="2013" name="Science">
        <title>Comparative analysis of bat genomes provides insight into the evolution of flight and immunity.</title>
        <authorList>
            <person name="Zhang G."/>
            <person name="Cowled C."/>
            <person name="Shi Z."/>
            <person name="Huang Z."/>
            <person name="Bishop-Lilly K.A."/>
            <person name="Fang X."/>
            <person name="Wynne J.W."/>
            <person name="Xiong Z."/>
            <person name="Baker M.L."/>
            <person name="Zhao W."/>
            <person name="Tachedjian M."/>
            <person name="Zhu Y."/>
            <person name="Zhou P."/>
            <person name="Jiang X."/>
            <person name="Ng J."/>
            <person name="Yang L."/>
            <person name="Wu L."/>
            <person name="Xiao J."/>
            <person name="Feng Y."/>
            <person name="Chen Y."/>
            <person name="Sun X."/>
            <person name="Zhang Y."/>
            <person name="Marsh G.A."/>
            <person name="Crameri G."/>
            <person name="Broder C.C."/>
            <person name="Frey K.G."/>
            <person name="Wang L.F."/>
            <person name="Wang J."/>
        </authorList>
    </citation>
    <scope>NUCLEOTIDE SEQUENCE [LARGE SCALE GENOMIC DNA]</scope>
</reference>
<dbReference type="GO" id="GO:0005814">
    <property type="term" value="C:centriole"/>
    <property type="evidence" value="ECO:0007669"/>
    <property type="project" value="TreeGrafter"/>
</dbReference>
<dbReference type="InterPro" id="IPR055441">
    <property type="entry name" value="Beta-prop_WDR90_POC16_2nd"/>
</dbReference>
<dbReference type="PANTHER" id="PTHR13720:SF24">
    <property type="entry name" value="WD REPEAT-CONTAINING PROTEIN 90"/>
    <property type="match status" value="1"/>
</dbReference>
<dbReference type="SMART" id="SM00320">
    <property type="entry name" value="WD40"/>
    <property type="match status" value="19"/>
</dbReference>
<dbReference type="Pfam" id="PF23393">
    <property type="entry name" value="Beta-prop_WDR90_POC16_2nd"/>
    <property type="match status" value="1"/>
</dbReference>
<dbReference type="Gene3D" id="2.130.10.10">
    <property type="entry name" value="YVTN repeat-like/Quinoprotein amine dehydrogenase"/>
    <property type="match status" value="6"/>
</dbReference>
<feature type="domain" description="WDR90 4th beta-propeller" evidence="6">
    <location>
        <begin position="1598"/>
        <end position="1678"/>
    </location>
</feature>
<dbReference type="InterPro" id="IPR019775">
    <property type="entry name" value="WD40_repeat_CS"/>
</dbReference>
<dbReference type="eggNOG" id="KOG0266">
    <property type="taxonomic scope" value="Eukaryota"/>
</dbReference>
<dbReference type="eggNOG" id="KOG0267">
    <property type="taxonomic scope" value="Eukaryota"/>
</dbReference>
<dbReference type="Proteomes" id="UP000010552">
    <property type="component" value="Unassembled WGS sequence"/>
</dbReference>
<sequence>MDKTLKCTVYRIRGSVSASNYIQLPKTSTQSLGLTGRYLYVLFRPLSTKHFIIHLDLSTKDGQVIRVSLSNLFKEFKSTATWLQFPFICEAGMSRKDLAGVAPPGAHWTFLQLDLHDILLVYLNLRYSHLKRVRLCSSLLVRSLYTSDLCFDPEESLSCEHSEVSGVSGPNGHRQEPSACADATDKHATGNGLQVSVRKLAVVATDLEDVAVNESFLPDPVLRLKGVIGFGGHSTKWALWTKDGSAVVYPCHAVIVVLHIDSFEQRFFLGHTDKVSALALDGNNSLLASAQAQTPSMLRLWDFQTGGCLSLFRSPVHTVCSLSFSSSGALLCGVGKDHHGRTMVVVWDMDQVRQGGETVILTKVHTDIDIQAFEVASFDETRMVSCGRGSVRLWRLRGGGLRSCPVDLGEHHALEFTDLAFGQAQDSRTLYVCSRSGYILEIDHQRMAVRHTRRLLPVQTPGSPLPQKQTFSSGPGIAISSLSVSQAACAVGSEDGYLRLWPLDFSSVLLEAEHEGPISSVRLSPDGLHVLSTTSLGYLGFLDIPSQEYSVLMRSHTALVLALAIECSRGQLATVSQDHTVRIWDLATLQQLYDFTSPEEAPCAVAFHPTQPTFFCGFSSGAVRSFSLEAAEVLVEHRCHRGAITGLVASPDGSLLFSTCSQGTLSQYHCVTTCSRVLHVAANVVCQDTCLSPNALTVSGDSHLLAFVGPSKYTVTIMDASSLDNLLQVDVSTLDVGSSRLDSAVALCFGPAPTSHLLVSTSSNKVVVLDSTSGRVVREVYIGHSEPVQAVAFTPDQQQLLSVGDAIFLWDILALPESIRGLLGTPLTCDAGLNARQLEDPVSGANGLPRQQVPVPSQTPPPWLGIRAGPSEGSDGTFSVLDDEGPSEESHGAEGLHPTSGPPVLVQKEAYGAGDGACGVARGLCSFGMLTHTCGWPSKQGAQSTRRASAQPAVRPDSYKHFTARYKASQMAKNVSFPAAGDELLHLKTVVGYNGNGRANMIWRPDTGFFAYTCGRLVVVEDLHSGAQQHWFGHPEEISTLALSHDAQVSILTRGYSARHRVLASASGRGGSASCCQIRVWDVPGGSCQQLLSHHCTAVQALAFSLDDRLLVTLGDYGDCTLALWSTATYELVSSTHLLEPMHGVAFNPWDTSELACVGQGALTLWLMQHCESDINLKVHQEPIPEAVGAGELTSLCYGAEPLLYCGSNAGQICVWDTRARRCFLAWGADNGEIGVLLSSGSRLVSGSNTRRLRLWAVGAVPELRRKGSGASSSSVFMERELTLDGAIVSAVFHDSMDMGVVGTTAGTLWYVSWAEGTSTRLISGHRSKTQVGLAGYPQVNEVVFSPRESHCATCGDDGSVRVWSLASMELVIQFQVLNQSCLCLAWSPTSCGHPEQQHVAAGYSDGTLRVFNISQTAMELKMHPHPAALTAIFFSADGQTILSGDKDGLIAVSCPRTGMTFRVLSDHRGAPISTIQSTNKEYREFGVEGTDLWLAASRDQRVSIWASDWLRGHCELVDWLSFPAPTLLKDPGCPPPSLAAFCPWDRALLVCTGLGPHPEVIFYSLCQKQACTCPCGAGRGGSWGHGSHYPVPHICCLQVVEKIPLPFFAISLSLSPGAHLIAIGFTERVLRLVDCVTEATQDFAGHDDWVQLCRFTPSAHLLFTAAHNEILVWEVTGY</sequence>
<dbReference type="InterPro" id="IPR036322">
    <property type="entry name" value="WD40_repeat_dom_sf"/>
</dbReference>
<evidence type="ECO:0000256" key="3">
    <source>
        <dbReference type="PROSITE-ProRule" id="PRU00221"/>
    </source>
</evidence>
<dbReference type="InParanoid" id="L5KH19"/>
<dbReference type="InterPro" id="IPR007714">
    <property type="entry name" value="CFA20_dom"/>
</dbReference>
<evidence type="ECO:0000313" key="9">
    <source>
        <dbReference type="Proteomes" id="UP000010552"/>
    </source>
</evidence>
<proteinExistence type="predicted"/>
<protein>
    <submittedName>
        <fullName evidence="8">WD repeat-containing protein 90</fullName>
    </submittedName>
</protein>
<dbReference type="InterPro" id="IPR011047">
    <property type="entry name" value="Quinoprotein_ADH-like_sf"/>
</dbReference>
<dbReference type="PROSITE" id="PS50294">
    <property type="entry name" value="WD_REPEATS_REGION"/>
    <property type="match status" value="1"/>
</dbReference>
<keyword evidence="2" id="KW-0677">Repeat</keyword>
<evidence type="ECO:0000256" key="1">
    <source>
        <dbReference type="ARBA" id="ARBA00022574"/>
    </source>
</evidence>
<feature type="domain" description="CFA20" evidence="5">
    <location>
        <begin position="1"/>
        <end position="155"/>
    </location>
</feature>
<evidence type="ECO:0000256" key="2">
    <source>
        <dbReference type="ARBA" id="ARBA00022737"/>
    </source>
</evidence>
<evidence type="ECO:0000259" key="7">
    <source>
        <dbReference type="Pfam" id="PF23393"/>
    </source>
</evidence>